<dbReference type="InterPro" id="IPR020575">
    <property type="entry name" value="Hsp90_N"/>
</dbReference>
<dbReference type="Pfam" id="PF13589">
    <property type="entry name" value="HATPase_c_3"/>
    <property type="match status" value="1"/>
</dbReference>
<dbReference type="PRINTS" id="PR00775">
    <property type="entry name" value="HEATSHOCK90"/>
</dbReference>
<feature type="binding site" evidence="8">
    <location>
        <position position="84"/>
    </location>
    <ligand>
        <name>ATP</name>
        <dbReference type="ChEBI" id="CHEBI:30616"/>
    </ligand>
</feature>
<dbReference type="InterPro" id="IPR037196">
    <property type="entry name" value="HSP90_C"/>
</dbReference>
<keyword evidence="10" id="KW-1185">Reference proteome</keyword>
<dbReference type="GO" id="GO:0016887">
    <property type="term" value="F:ATP hydrolysis activity"/>
    <property type="evidence" value="ECO:0007669"/>
    <property type="project" value="InterPro"/>
</dbReference>
<comment type="subcellular location">
    <subcellularLocation>
        <location evidence="1">Cytoplasm</location>
    </subcellularLocation>
</comment>
<dbReference type="eggNOG" id="KOG0019">
    <property type="taxonomic scope" value="Eukaryota"/>
</dbReference>
<dbReference type="FunFam" id="3.30.565.10:FF:000009">
    <property type="entry name" value="Molecular chaperone HtpG"/>
    <property type="match status" value="1"/>
</dbReference>
<keyword evidence="3" id="KW-0963">Cytoplasm</keyword>
<proteinExistence type="inferred from homology"/>
<dbReference type="SUPFAM" id="SSF55874">
    <property type="entry name" value="ATPase domain of HSP90 chaperone/DNA topoisomerase II/histidine kinase"/>
    <property type="match status" value="1"/>
</dbReference>
<dbReference type="PIRSF" id="PIRSF002583">
    <property type="entry name" value="Hsp90"/>
    <property type="match status" value="1"/>
</dbReference>
<evidence type="ECO:0000256" key="1">
    <source>
        <dbReference type="ARBA" id="ARBA00004496"/>
    </source>
</evidence>
<dbReference type="FunCoup" id="G0QP44">
    <property type="interactions" value="232"/>
</dbReference>
<dbReference type="FunFam" id="3.30.230.80:FF:000004">
    <property type="entry name" value="Heat shock protein 75 kDa"/>
    <property type="match status" value="1"/>
</dbReference>
<name>G0QP44_ICHMU</name>
<dbReference type="AlphaFoldDB" id="G0QP44"/>
<dbReference type="GO" id="GO:0005524">
    <property type="term" value="F:ATP binding"/>
    <property type="evidence" value="ECO:0007669"/>
    <property type="project" value="UniProtKB-KW"/>
</dbReference>
<feature type="binding site" evidence="8">
    <location>
        <position position="80"/>
    </location>
    <ligand>
        <name>ATP</name>
        <dbReference type="ChEBI" id="CHEBI:30616"/>
    </ligand>
</feature>
<dbReference type="InterPro" id="IPR036890">
    <property type="entry name" value="HATPase_C_sf"/>
</dbReference>
<sequence>MQRSIKLTQKAFQLASKKPSQLRSFNCLQKFPFYRFSSEVNIEEPIKQNIEQMQFKTETKKLLDIVAKSLYTDKDVFLRELLSNASDAIEKQRFRSTQKTSGDEQTDSYQITITTDSNKRQLIIQDTGVGFTRQQLIDDLGTIARSGSQQFVKEIGKNNNTAENIIGQFGVGFYSSFIVGDNVQVISKSDQDSQAHMWQSDGSGEFEISAIDNFDLKRGTKIIIHLKPDCAQFANPEEIKKIAQRYSNFINYPIQINGERFNLVEAIWAKSKINVTDLEYSKFWEFISNTKSNYFSKLHYEIDVPLSIKCLLYIPSTHVEKMGISHEEMNVSLYCKKVLIKQNCKELMPSFLRFVKGVVDCEDIPLNISRENYQDSGLIAKLRQVVTKRVLKHLDEEANKNPEAYNKWYNDFQNFIKEGLAMDMEYQEQLFKLCRFNVDYTNDYITLDDYVSKMKPGQDKIYYALLANREAADQSPFIEPFKGTGVPIIYTFIHIDEMIFQTTGNYKNHKFVNVEGDFEEISKDIQKFKQEIEQKDESQQQQQIIPEEEVTAFCLWIKNELSPMVSKVQVSQRLSSSPAVIQSQMTSGMRQVMLMMDRTQNLEMAKNLTFEINPKHPLIVKINEVRKFEMDVASTILRQLCDNCLISSGIPTDNKKYNDRINVLMSKVLENALNQNNNQQN</sequence>
<feature type="binding site" evidence="8">
    <location>
        <position position="126"/>
    </location>
    <ligand>
        <name>ATP</name>
        <dbReference type="ChEBI" id="CHEBI:30616"/>
    </ligand>
</feature>
<dbReference type="Proteomes" id="UP000008983">
    <property type="component" value="Unassembled WGS sequence"/>
</dbReference>
<dbReference type="EMBL" id="GL983522">
    <property type="protein sequence ID" value="EGR33010.1"/>
    <property type="molecule type" value="Genomic_DNA"/>
</dbReference>
<dbReference type="CDD" id="cd16927">
    <property type="entry name" value="HATPase_Hsp90-like"/>
    <property type="match status" value="1"/>
</dbReference>
<dbReference type="RefSeq" id="XP_004036996.1">
    <property type="nucleotide sequence ID" value="XM_004036948.1"/>
</dbReference>
<dbReference type="InParanoid" id="G0QP44"/>
<dbReference type="STRING" id="857967.G0QP44"/>
<keyword evidence="7" id="KW-0143">Chaperone</keyword>
<evidence type="ECO:0000256" key="7">
    <source>
        <dbReference type="ARBA" id="ARBA00023186"/>
    </source>
</evidence>
<evidence type="ECO:0000256" key="6">
    <source>
        <dbReference type="ARBA" id="ARBA00023016"/>
    </source>
</evidence>
<accession>G0QP44</accession>
<dbReference type="GO" id="GO:0005737">
    <property type="term" value="C:cytoplasm"/>
    <property type="evidence" value="ECO:0007669"/>
    <property type="project" value="UniProtKB-SubCell"/>
</dbReference>
<dbReference type="GO" id="GO:0140662">
    <property type="term" value="F:ATP-dependent protein folding chaperone"/>
    <property type="evidence" value="ECO:0007669"/>
    <property type="project" value="InterPro"/>
</dbReference>
<dbReference type="InterPro" id="IPR019805">
    <property type="entry name" value="Heat_shock_protein_90_CS"/>
</dbReference>
<feature type="binding site" evidence="8">
    <location>
        <begin position="146"/>
        <end position="147"/>
    </location>
    <ligand>
        <name>ATP</name>
        <dbReference type="ChEBI" id="CHEBI:30616"/>
    </ligand>
</feature>
<dbReference type="Gene3D" id="1.20.120.790">
    <property type="entry name" value="Heat shock protein 90, C-terminal domain"/>
    <property type="match status" value="1"/>
</dbReference>
<evidence type="ECO:0000256" key="8">
    <source>
        <dbReference type="PIRSR" id="PIRSR002583-1"/>
    </source>
</evidence>
<evidence type="ECO:0000313" key="10">
    <source>
        <dbReference type="Proteomes" id="UP000008983"/>
    </source>
</evidence>
<feature type="binding site" evidence="8">
    <location>
        <position position="370"/>
    </location>
    <ligand>
        <name>ATP</name>
        <dbReference type="ChEBI" id="CHEBI:30616"/>
    </ligand>
</feature>
<dbReference type="NCBIfam" id="NF003555">
    <property type="entry name" value="PRK05218.1"/>
    <property type="match status" value="1"/>
</dbReference>
<dbReference type="GeneID" id="14909187"/>
<feature type="binding site" evidence="8">
    <location>
        <begin position="168"/>
        <end position="173"/>
    </location>
    <ligand>
        <name>ATP</name>
        <dbReference type="ChEBI" id="CHEBI:30616"/>
    </ligand>
</feature>
<evidence type="ECO:0000256" key="5">
    <source>
        <dbReference type="ARBA" id="ARBA00022840"/>
    </source>
</evidence>
<keyword evidence="4 8" id="KW-0547">Nucleotide-binding</keyword>
<reference evidence="9 10" key="1">
    <citation type="submission" date="2011-07" db="EMBL/GenBank/DDBJ databases">
        <authorList>
            <person name="Coyne R."/>
            <person name="Brami D."/>
            <person name="Johnson J."/>
            <person name="Hostetler J."/>
            <person name="Hannick L."/>
            <person name="Clark T."/>
            <person name="Cassidy-Hanley D."/>
            <person name="Inman J."/>
        </authorList>
    </citation>
    <scope>NUCLEOTIDE SEQUENCE [LARGE SCALE GENOMIC DNA]</scope>
    <source>
        <strain evidence="9 10">G5</strain>
    </source>
</reference>
<protein>
    <recommendedName>
        <fullName evidence="11">Histidine kinase/HSP90-like ATPase domain-containing protein</fullName>
    </recommendedName>
</protein>
<gene>
    <name evidence="9" type="ORF">IMG5_063810</name>
</gene>
<evidence type="ECO:0008006" key="11">
    <source>
        <dbReference type="Google" id="ProtNLM"/>
    </source>
</evidence>
<dbReference type="InterPro" id="IPR001404">
    <property type="entry name" value="Hsp90_fam"/>
</dbReference>
<dbReference type="PROSITE" id="PS00298">
    <property type="entry name" value="HSP90"/>
    <property type="match status" value="1"/>
</dbReference>
<keyword evidence="6" id="KW-0346">Stress response</keyword>
<evidence type="ECO:0000313" key="9">
    <source>
        <dbReference type="EMBL" id="EGR33010.1"/>
    </source>
</evidence>
<dbReference type="Gene3D" id="3.30.230.80">
    <property type="match status" value="1"/>
</dbReference>
<evidence type="ECO:0000256" key="2">
    <source>
        <dbReference type="ARBA" id="ARBA00008239"/>
    </source>
</evidence>
<dbReference type="Gene3D" id="3.30.565.10">
    <property type="entry name" value="Histidine kinase-like ATPase, C-terminal domain"/>
    <property type="match status" value="1"/>
</dbReference>
<dbReference type="Pfam" id="PF00183">
    <property type="entry name" value="HSP90"/>
    <property type="match status" value="1"/>
</dbReference>
<dbReference type="SUPFAM" id="SSF110942">
    <property type="entry name" value="HSP90 C-terminal domain"/>
    <property type="match status" value="1"/>
</dbReference>
<feature type="binding site" evidence="8">
    <location>
        <position position="220"/>
    </location>
    <ligand>
        <name>ATP</name>
        <dbReference type="ChEBI" id="CHEBI:30616"/>
    </ligand>
</feature>
<dbReference type="InterPro" id="IPR020568">
    <property type="entry name" value="Ribosomal_Su5_D2-typ_SF"/>
</dbReference>
<dbReference type="Gene3D" id="3.40.50.11260">
    <property type="match status" value="1"/>
</dbReference>
<dbReference type="PANTHER" id="PTHR11528">
    <property type="entry name" value="HEAT SHOCK PROTEIN 90 FAMILY MEMBER"/>
    <property type="match status" value="1"/>
</dbReference>
<evidence type="ECO:0000256" key="4">
    <source>
        <dbReference type="ARBA" id="ARBA00022741"/>
    </source>
</evidence>
<organism evidence="9 10">
    <name type="scientific">Ichthyophthirius multifiliis</name>
    <name type="common">White spot disease agent</name>
    <name type="synonym">Ich</name>
    <dbReference type="NCBI Taxonomy" id="5932"/>
    <lineage>
        <taxon>Eukaryota</taxon>
        <taxon>Sar</taxon>
        <taxon>Alveolata</taxon>
        <taxon>Ciliophora</taxon>
        <taxon>Intramacronucleata</taxon>
        <taxon>Oligohymenophorea</taxon>
        <taxon>Hymenostomatida</taxon>
        <taxon>Ophryoglenina</taxon>
        <taxon>Ichthyophthirius</taxon>
    </lineage>
</organism>
<dbReference type="GO" id="GO:0051082">
    <property type="term" value="F:unfolded protein binding"/>
    <property type="evidence" value="ECO:0007669"/>
    <property type="project" value="InterPro"/>
</dbReference>
<dbReference type="SUPFAM" id="SSF54211">
    <property type="entry name" value="Ribosomal protein S5 domain 2-like"/>
    <property type="match status" value="1"/>
</dbReference>
<dbReference type="OrthoDB" id="28737at2759"/>
<dbReference type="OMA" id="DHTQQNE"/>
<keyword evidence="5 8" id="KW-0067">ATP-binding</keyword>
<comment type="similarity">
    <text evidence="2">Belongs to the heat shock protein 90 family.</text>
</comment>
<evidence type="ECO:0000256" key="3">
    <source>
        <dbReference type="ARBA" id="ARBA00022490"/>
    </source>
</evidence>
<dbReference type="HAMAP" id="MF_00505">
    <property type="entry name" value="HSP90"/>
    <property type="match status" value="1"/>
</dbReference>